<dbReference type="RefSeq" id="WP_093796437.1">
    <property type="nucleotide sequence ID" value="NZ_CP155571.1"/>
</dbReference>
<dbReference type="Proteomes" id="UP000216052">
    <property type="component" value="Chromosome"/>
</dbReference>
<name>A0ABZ3JAR9_SPOA4</name>
<evidence type="ECO:0000259" key="3">
    <source>
        <dbReference type="PROSITE" id="PS50111"/>
    </source>
</evidence>
<evidence type="ECO:0000313" key="5">
    <source>
        <dbReference type="Proteomes" id="UP000216052"/>
    </source>
</evidence>
<dbReference type="SUPFAM" id="SSF58104">
    <property type="entry name" value="Methyl-accepting chemotaxis protein (MCP) signaling domain"/>
    <property type="match status" value="1"/>
</dbReference>
<dbReference type="Gene3D" id="1.10.287.950">
    <property type="entry name" value="Methyl-accepting chemotaxis protein"/>
    <property type="match status" value="1"/>
</dbReference>
<dbReference type="SMART" id="SM00283">
    <property type="entry name" value="MA"/>
    <property type="match status" value="1"/>
</dbReference>
<evidence type="ECO:0000313" key="4">
    <source>
        <dbReference type="EMBL" id="XFO75512.1"/>
    </source>
</evidence>
<dbReference type="PANTHER" id="PTHR32089:SF112">
    <property type="entry name" value="LYSOZYME-LIKE PROTEIN-RELATED"/>
    <property type="match status" value="1"/>
</dbReference>
<protein>
    <submittedName>
        <fullName evidence="4">Sensory transducer protein YfmS</fullName>
    </submittedName>
</protein>
<dbReference type="InterPro" id="IPR004089">
    <property type="entry name" value="MCPsignal_dom"/>
</dbReference>
<dbReference type="PROSITE" id="PS50111">
    <property type="entry name" value="CHEMOTAXIS_TRANSDUC_2"/>
    <property type="match status" value="1"/>
</dbReference>
<feature type="domain" description="Methyl-accepting transducer" evidence="3">
    <location>
        <begin position="106"/>
        <end position="269"/>
    </location>
</feature>
<organism evidence="4 5">
    <name type="scientific">Sporomusa acidovorans (strain ATCC 49682 / DSM 3132 / Mol)</name>
    <dbReference type="NCBI Taxonomy" id="1123286"/>
    <lineage>
        <taxon>Bacteria</taxon>
        <taxon>Bacillati</taxon>
        <taxon>Bacillota</taxon>
        <taxon>Negativicutes</taxon>
        <taxon>Selenomonadales</taxon>
        <taxon>Sporomusaceae</taxon>
        <taxon>Sporomusa</taxon>
    </lineage>
</organism>
<gene>
    <name evidence="4" type="primary">yfmS_12</name>
    <name evidence="4" type="ORF">SPACI_056330</name>
</gene>
<proteinExistence type="predicted"/>
<dbReference type="Pfam" id="PF00015">
    <property type="entry name" value="MCPsignal"/>
    <property type="match status" value="1"/>
</dbReference>
<sequence>MESIAATAETFCALIPYDCHATVTDSKGKILCYIPAKTYDTGLQVDMILDKGTTIQRCVSLKQKVSAVLPEHLYGVKLKIAVAPIIEEDGTVSGTIGIGISMKIQDSVHAASKSIAATAEQISSTAGELASTAVKLAENINKAKDVSQTVLGHIEKTDDILQFVSEVADNSNLLGLNAAIEAARAGEQGRGFAVVADEIRKMALNSSQSVKDIKQILQTIQNATQSEVQTISMISELGERQAAATEEMSAAIQQLTATAVGLEKIANVT</sequence>
<keyword evidence="5" id="KW-1185">Reference proteome</keyword>
<dbReference type="PANTHER" id="PTHR32089">
    <property type="entry name" value="METHYL-ACCEPTING CHEMOTAXIS PROTEIN MCPB"/>
    <property type="match status" value="1"/>
</dbReference>
<evidence type="ECO:0000256" key="1">
    <source>
        <dbReference type="ARBA" id="ARBA00023224"/>
    </source>
</evidence>
<evidence type="ECO:0000256" key="2">
    <source>
        <dbReference type="PROSITE-ProRule" id="PRU00284"/>
    </source>
</evidence>
<accession>A0ABZ3JAR9</accession>
<dbReference type="EMBL" id="CP155571">
    <property type="protein sequence ID" value="XFO75512.1"/>
    <property type="molecule type" value="Genomic_DNA"/>
</dbReference>
<keyword evidence="1 2" id="KW-0807">Transducer</keyword>
<reference evidence="4" key="1">
    <citation type="submission" date="2024-05" db="EMBL/GenBank/DDBJ databases">
        <title>Isolation and characterization of Sporomusa carbonis sp. nov., a carboxydotrophic hydrogenogen in the genus of Sporomusa isolated from a charcoal burning pile.</title>
        <authorList>
            <person name="Boeer T."/>
            <person name="Rosenbaum F."/>
            <person name="Eysell L."/>
            <person name="Mueller V."/>
            <person name="Daniel R."/>
            <person name="Poehlein A."/>
        </authorList>
    </citation>
    <scope>NUCLEOTIDE SEQUENCE [LARGE SCALE GENOMIC DNA]</scope>
    <source>
        <strain evidence="4">DSM 3132</strain>
    </source>
</reference>